<comment type="caution">
    <text evidence="1">The sequence shown here is derived from an EMBL/GenBank/DDBJ whole genome shotgun (WGS) entry which is preliminary data.</text>
</comment>
<keyword evidence="2" id="KW-1185">Reference proteome</keyword>
<dbReference type="Proteomes" id="UP000434639">
    <property type="component" value="Unassembled WGS sequence"/>
</dbReference>
<accession>A0A7X2V551</accession>
<evidence type="ECO:0000313" key="2">
    <source>
        <dbReference type="Proteomes" id="UP000434639"/>
    </source>
</evidence>
<gene>
    <name evidence="1" type="ORF">GKZ89_09735</name>
</gene>
<name>A0A7X2V551_9BACI</name>
<dbReference type="OrthoDB" id="2908398at2"/>
<evidence type="ECO:0000313" key="1">
    <source>
        <dbReference type="EMBL" id="MTH53683.1"/>
    </source>
</evidence>
<dbReference type="EMBL" id="WMIB01000008">
    <property type="protein sequence ID" value="MTH53683.1"/>
    <property type="molecule type" value="Genomic_DNA"/>
</dbReference>
<proteinExistence type="predicted"/>
<protein>
    <submittedName>
        <fullName evidence="1">Uncharacterized protein</fullName>
    </submittedName>
</protein>
<organism evidence="1 2">
    <name type="scientific">Metabacillus mangrovi</name>
    <dbReference type="NCBI Taxonomy" id="1491830"/>
    <lineage>
        <taxon>Bacteria</taxon>
        <taxon>Bacillati</taxon>
        <taxon>Bacillota</taxon>
        <taxon>Bacilli</taxon>
        <taxon>Bacillales</taxon>
        <taxon>Bacillaceae</taxon>
        <taxon>Metabacillus</taxon>
    </lineage>
</organism>
<dbReference type="AlphaFoldDB" id="A0A7X2V551"/>
<dbReference type="RefSeq" id="WP_155112216.1">
    <property type="nucleotide sequence ID" value="NZ_WMIB01000008.1"/>
</dbReference>
<sequence>MAKIKMKIERDANEIKYISILRKEVNKSISEIKKLISNNDYILSYNLLDMDEMIEIEKIVSLLLKADAKVHLYENNREVSIEFLNNLIESYQDTENYMEEIDEQMDKY</sequence>
<reference evidence="1 2" key="1">
    <citation type="journal article" date="2017" name="Int. J. Syst. Evol. Microbiol.">
        <title>Bacillus mangrovi sp. nov., isolated from a sediment sample from a mangrove forest.</title>
        <authorList>
            <person name="Gupta V."/>
            <person name="Singh P.K."/>
            <person name="Korpole S."/>
            <person name="Tanuku N.R.S."/>
            <person name="Pinnaka A.K."/>
        </authorList>
    </citation>
    <scope>NUCLEOTIDE SEQUENCE [LARGE SCALE GENOMIC DNA]</scope>
    <source>
        <strain evidence="1 2">KCTC 33872</strain>
    </source>
</reference>